<dbReference type="Pfam" id="PF02566">
    <property type="entry name" value="OsmC"/>
    <property type="match status" value="1"/>
</dbReference>
<dbReference type="InterPro" id="IPR003718">
    <property type="entry name" value="OsmC/Ohr_fam"/>
</dbReference>
<reference evidence="2" key="1">
    <citation type="journal article" date="2019" name="Int. J. Syst. Evol. Microbiol.">
        <title>The Global Catalogue of Microorganisms (GCM) 10K type strain sequencing project: providing services to taxonomists for standard genome sequencing and annotation.</title>
        <authorList>
            <consortium name="The Broad Institute Genomics Platform"/>
            <consortium name="The Broad Institute Genome Sequencing Center for Infectious Disease"/>
            <person name="Wu L."/>
            <person name="Ma J."/>
        </authorList>
    </citation>
    <scope>NUCLEOTIDE SEQUENCE [LARGE SCALE GENOMIC DNA]</scope>
    <source>
        <strain evidence="2">NBRC 108725</strain>
    </source>
</reference>
<evidence type="ECO:0000313" key="1">
    <source>
        <dbReference type="EMBL" id="BDZ44662.1"/>
    </source>
</evidence>
<dbReference type="InterPro" id="IPR052924">
    <property type="entry name" value="OsmC/Ohr_hydroprdx_reductase"/>
</dbReference>
<dbReference type="InterPro" id="IPR036102">
    <property type="entry name" value="OsmC/Ohrsf"/>
</dbReference>
<evidence type="ECO:0000313" key="2">
    <source>
        <dbReference type="Proteomes" id="UP001321498"/>
    </source>
</evidence>
<evidence type="ECO:0008006" key="3">
    <source>
        <dbReference type="Google" id="ProtNLM"/>
    </source>
</evidence>
<dbReference type="EMBL" id="AP027731">
    <property type="protein sequence ID" value="BDZ44662.1"/>
    <property type="molecule type" value="Genomic_DNA"/>
</dbReference>
<dbReference type="SUPFAM" id="SSF82784">
    <property type="entry name" value="OsmC-like"/>
    <property type="match status" value="1"/>
</dbReference>
<dbReference type="RefSeq" id="WP_286278095.1">
    <property type="nucleotide sequence ID" value="NZ_AP027731.1"/>
</dbReference>
<keyword evidence="2" id="KW-1185">Reference proteome</keyword>
<dbReference type="InterPro" id="IPR015946">
    <property type="entry name" value="KH_dom-like_a/b"/>
</dbReference>
<protein>
    <recommendedName>
        <fullName evidence="3">OsmC-like protein</fullName>
    </recommendedName>
</protein>
<name>A0ABM8G914_9MICO</name>
<organism evidence="1 2">
    <name type="scientific">Naasia aerilata</name>
    <dbReference type="NCBI Taxonomy" id="1162966"/>
    <lineage>
        <taxon>Bacteria</taxon>
        <taxon>Bacillati</taxon>
        <taxon>Actinomycetota</taxon>
        <taxon>Actinomycetes</taxon>
        <taxon>Micrococcales</taxon>
        <taxon>Microbacteriaceae</taxon>
        <taxon>Naasia</taxon>
    </lineage>
</organism>
<dbReference type="Proteomes" id="UP001321498">
    <property type="component" value="Chromosome"/>
</dbReference>
<dbReference type="PANTHER" id="PTHR35368:SF1">
    <property type="entry name" value="HYDROPEROXIDE REDUCTASE"/>
    <property type="match status" value="1"/>
</dbReference>
<dbReference type="Gene3D" id="3.30.300.20">
    <property type="match status" value="1"/>
</dbReference>
<dbReference type="PANTHER" id="PTHR35368">
    <property type="entry name" value="HYDROPEROXIDE REDUCTASE"/>
    <property type="match status" value="1"/>
</dbReference>
<proteinExistence type="predicted"/>
<sequence>MEQQDIAGDMARAREYLRTLPAMARFHDTPARATMDHDLVVRVAGPDGLPDGMLAGLGPGASVPSPGWYFRASLAASVAMFITMRAAEKHLILDGLVVTVDAESDDRGALGMEEGIPSGPLEMRVTVHYDGSDGDESAARAVIEWALEHCTVYDAIIRSVPVELSIERGVPEAAPAAESSPVQAASSHSG</sequence>
<accession>A0ABM8G914</accession>
<gene>
    <name evidence="1" type="ORF">GCM10025866_05710</name>
</gene>